<accession>A0A0G0Z4W6</accession>
<sequence length="75" mass="8315">MANYRNKTLPIYRGREIKRISRNDEHPAVVSIPEVVGVAIVAVQPPLVVVAIDTEHLWVAVRIGNVQNAVYATIL</sequence>
<comment type="caution">
    <text evidence="1">The sequence shown here is derived from an EMBL/GenBank/DDBJ whole genome shotgun (WGS) entry which is preliminary data.</text>
</comment>
<protein>
    <submittedName>
        <fullName evidence="1">Uncharacterized protein</fullName>
    </submittedName>
</protein>
<dbReference type="Proteomes" id="UP000033986">
    <property type="component" value="Unassembled WGS sequence"/>
</dbReference>
<name>A0A0G0Z4W6_9BACT</name>
<reference evidence="1 2" key="1">
    <citation type="journal article" date="2015" name="Nature">
        <title>rRNA introns, odd ribosomes, and small enigmatic genomes across a large radiation of phyla.</title>
        <authorList>
            <person name="Brown C.T."/>
            <person name="Hug L.A."/>
            <person name="Thomas B.C."/>
            <person name="Sharon I."/>
            <person name="Castelle C.J."/>
            <person name="Singh A."/>
            <person name="Wilkins M.J."/>
            <person name="Williams K.H."/>
            <person name="Banfield J.F."/>
        </authorList>
    </citation>
    <scope>NUCLEOTIDE SEQUENCE [LARGE SCALE GENOMIC DNA]</scope>
</reference>
<organism evidence="1 2">
    <name type="scientific">Candidatus Azambacteria bacterium GW2011_GWB1_42_17</name>
    <dbReference type="NCBI Taxonomy" id="1618615"/>
    <lineage>
        <taxon>Bacteria</taxon>
        <taxon>Candidatus Azamiibacteriota</taxon>
    </lineage>
</organism>
<proteinExistence type="predicted"/>
<gene>
    <name evidence="1" type="ORF">UV07_C0024G0003</name>
</gene>
<dbReference type="AlphaFoldDB" id="A0A0G0Z4W6"/>
<evidence type="ECO:0000313" key="2">
    <source>
        <dbReference type="Proteomes" id="UP000033986"/>
    </source>
</evidence>
<evidence type="ECO:0000313" key="1">
    <source>
        <dbReference type="EMBL" id="KKS43754.1"/>
    </source>
</evidence>
<dbReference type="EMBL" id="LCDB01000024">
    <property type="protein sequence ID" value="KKS43754.1"/>
    <property type="molecule type" value="Genomic_DNA"/>
</dbReference>